<dbReference type="AlphaFoldDB" id="A0A1H3KW77"/>
<evidence type="ECO:0008006" key="4">
    <source>
        <dbReference type="Google" id="ProtNLM"/>
    </source>
</evidence>
<keyword evidence="3" id="KW-1185">Reference proteome</keyword>
<evidence type="ECO:0000256" key="1">
    <source>
        <dbReference type="SAM" id="MobiDB-lite"/>
    </source>
</evidence>
<accession>A0A1H3KW77</accession>
<name>A0A1H3KW77_9EURY</name>
<organism evidence="2 3">
    <name type="scientific">Halobellus clavatus</name>
    <dbReference type="NCBI Taxonomy" id="660517"/>
    <lineage>
        <taxon>Archaea</taxon>
        <taxon>Methanobacteriati</taxon>
        <taxon>Methanobacteriota</taxon>
        <taxon>Stenosarchaea group</taxon>
        <taxon>Halobacteria</taxon>
        <taxon>Halobacteriales</taxon>
        <taxon>Haloferacaceae</taxon>
        <taxon>Halobellus</taxon>
    </lineage>
</organism>
<dbReference type="InterPro" id="IPR006311">
    <property type="entry name" value="TAT_signal"/>
</dbReference>
<proteinExistence type="predicted"/>
<feature type="compositionally biased region" description="Polar residues" evidence="1">
    <location>
        <begin position="29"/>
        <end position="49"/>
    </location>
</feature>
<dbReference type="STRING" id="660517.SAMN04487946_1234"/>
<dbReference type="GeneID" id="55717859"/>
<evidence type="ECO:0000313" key="2">
    <source>
        <dbReference type="EMBL" id="SDY55988.1"/>
    </source>
</evidence>
<sequence>MTRDTPPISRRTALRTVAGAALTTLAGCMNTNESSGTPSNGSPSQNDQGPLQRVAVDGTTVVVELSEDTDVSQVNLIQPNGELFGQRDVATGAQQVSFEIGTSYAPGEYRVLALEGEETVQESALSVQPNLSIVEMGIGKNQPEKMWNSSSDKISKEAFVSVENQGNGPDAITQLLFIGDVPYPSDEEGTNYDENDDVSGIYDPEEDTEVDEVVIEPGEQLTLYSYRSPFAFVRGEGTSCESEEQTGSFEVIIETRVGTNRVSNTYSIHYSASEEFDNCEITISED</sequence>
<dbReference type="Proteomes" id="UP000199170">
    <property type="component" value="Unassembled WGS sequence"/>
</dbReference>
<dbReference type="PROSITE" id="PS51257">
    <property type="entry name" value="PROKAR_LIPOPROTEIN"/>
    <property type="match status" value="1"/>
</dbReference>
<reference evidence="3" key="1">
    <citation type="submission" date="2016-10" db="EMBL/GenBank/DDBJ databases">
        <authorList>
            <person name="Varghese N."/>
            <person name="Submissions S."/>
        </authorList>
    </citation>
    <scope>NUCLEOTIDE SEQUENCE [LARGE SCALE GENOMIC DNA]</scope>
    <source>
        <strain evidence="3">CGMCC 1.10118</strain>
    </source>
</reference>
<protein>
    <recommendedName>
        <fullName evidence="4">Secreted glycoprotein</fullName>
    </recommendedName>
</protein>
<feature type="region of interest" description="Disordered" evidence="1">
    <location>
        <begin position="28"/>
        <end position="51"/>
    </location>
</feature>
<dbReference type="RefSeq" id="WP_172863988.1">
    <property type="nucleotide sequence ID" value="NZ_FNPB01000023.1"/>
</dbReference>
<dbReference type="OrthoDB" id="190728at2157"/>
<dbReference type="PROSITE" id="PS51318">
    <property type="entry name" value="TAT"/>
    <property type="match status" value="1"/>
</dbReference>
<gene>
    <name evidence="2" type="ORF">SAMN04487946_1234</name>
</gene>
<dbReference type="EMBL" id="FNPB01000023">
    <property type="protein sequence ID" value="SDY55988.1"/>
    <property type="molecule type" value="Genomic_DNA"/>
</dbReference>
<evidence type="ECO:0000313" key="3">
    <source>
        <dbReference type="Proteomes" id="UP000199170"/>
    </source>
</evidence>